<evidence type="ECO:0000256" key="10">
    <source>
        <dbReference type="ARBA" id="ARBA00022908"/>
    </source>
</evidence>
<dbReference type="InterPro" id="IPR012337">
    <property type="entry name" value="RNaseH-like_sf"/>
</dbReference>
<dbReference type="Gene3D" id="1.10.340.70">
    <property type="match status" value="1"/>
</dbReference>
<dbReference type="CDD" id="cd00303">
    <property type="entry name" value="retropepsin_like"/>
    <property type="match status" value="1"/>
</dbReference>
<keyword evidence="11" id="KW-0695">RNA-directed DNA polymerase</keyword>
<dbReference type="EMBL" id="OOIL02006550">
    <property type="protein sequence ID" value="VFQ97511.1"/>
    <property type="molecule type" value="Genomic_DNA"/>
</dbReference>
<keyword evidence="13" id="KW-0238">DNA-binding</keyword>
<evidence type="ECO:0000256" key="11">
    <source>
        <dbReference type="ARBA" id="ARBA00022918"/>
    </source>
</evidence>
<feature type="region of interest" description="Disordered" evidence="17">
    <location>
        <begin position="251"/>
        <end position="295"/>
    </location>
</feature>
<evidence type="ECO:0000256" key="6">
    <source>
        <dbReference type="ARBA" id="ARBA00022750"/>
    </source>
</evidence>
<keyword evidence="10" id="KW-0229">DNA integration</keyword>
<dbReference type="InterPro" id="IPR041577">
    <property type="entry name" value="RT_RNaseH_2"/>
</dbReference>
<evidence type="ECO:0000256" key="5">
    <source>
        <dbReference type="ARBA" id="ARBA00022723"/>
    </source>
</evidence>
<dbReference type="InterPro" id="IPR041588">
    <property type="entry name" value="Integrase_H2C2"/>
</dbReference>
<evidence type="ECO:0000256" key="15">
    <source>
        <dbReference type="ARBA" id="ARBA00023268"/>
    </source>
</evidence>
<organism evidence="19 20">
    <name type="scientific">Cuscuta campestris</name>
    <dbReference type="NCBI Taxonomy" id="132261"/>
    <lineage>
        <taxon>Eukaryota</taxon>
        <taxon>Viridiplantae</taxon>
        <taxon>Streptophyta</taxon>
        <taxon>Embryophyta</taxon>
        <taxon>Tracheophyta</taxon>
        <taxon>Spermatophyta</taxon>
        <taxon>Magnoliopsida</taxon>
        <taxon>eudicotyledons</taxon>
        <taxon>Gunneridae</taxon>
        <taxon>Pentapetalae</taxon>
        <taxon>asterids</taxon>
        <taxon>lamiids</taxon>
        <taxon>Solanales</taxon>
        <taxon>Convolvulaceae</taxon>
        <taxon>Cuscuteae</taxon>
        <taxon>Cuscuta</taxon>
        <taxon>Cuscuta subgen. Grammica</taxon>
        <taxon>Cuscuta sect. Cleistogrammica</taxon>
    </lineage>
</organism>
<dbReference type="GO" id="GO:0003677">
    <property type="term" value="F:DNA binding"/>
    <property type="evidence" value="ECO:0007669"/>
    <property type="project" value="UniProtKB-KW"/>
</dbReference>
<dbReference type="GO" id="GO:0003887">
    <property type="term" value="F:DNA-directed DNA polymerase activity"/>
    <property type="evidence" value="ECO:0007669"/>
    <property type="project" value="UniProtKB-KW"/>
</dbReference>
<evidence type="ECO:0000256" key="2">
    <source>
        <dbReference type="ARBA" id="ARBA00022679"/>
    </source>
</evidence>
<dbReference type="Proteomes" id="UP000595140">
    <property type="component" value="Unassembled WGS sequence"/>
</dbReference>
<evidence type="ECO:0000256" key="16">
    <source>
        <dbReference type="SAM" id="Coils"/>
    </source>
</evidence>
<dbReference type="GO" id="GO:0015074">
    <property type="term" value="P:DNA integration"/>
    <property type="evidence" value="ECO:0007669"/>
    <property type="project" value="UniProtKB-KW"/>
</dbReference>
<dbReference type="GO" id="GO:0003964">
    <property type="term" value="F:RNA-directed DNA polymerase activity"/>
    <property type="evidence" value="ECO:0007669"/>
    <property type="project" value="UniProtKB-KW"/>
</dbReference>
<feature type="domain" description="Integrase catalytic" evidence="18">
    <location>
        <begin position="740"/>
        <end position="813"/>
    </location>
</feature>
<dbReference type="InterPro" id="IPR056924">
    <property type="entry name" value="SH3_Tf2-1"/>
</dbReference>
<dbReference type="Pfam" id="PF13650">
    <property type="entry name" value="Asp_protease_2"/>
    <property type="match status" value="1"/>
</dbReference>
<dbReference type="PROSITE" id="PS50994">
    <property type="entry name" value="INTEGRASE"/>
    <property type="match status" value="1"/>
</dbReference>
<feature type="compositionally biased region" description="Basic and acidic residues" evidence="17">
    <location>
        <begin position="256"/>
        <end position="281"/>
    </location>
</feature>
<evidence type="ECO:0000313" key="20">
    <source>
        <dbReference type="Proteomes" id="UP000595140"/>
    </source>
</evidence>
<dbReference type="InterPro" id="IPR021109">
    <property type="entry name" value="Peptidase_aspartic_dom_sf"/>
</dbReference>
<keyword evidence="20" id="KW-1185">Reference proteome</keyword>
<accession>A0A484N820</accession>
<keyword evidence="5" id="KW-0479">Metal-binding</keyword>
<dbReference type="CDD" id="cd09274">
    <property type="entry name" value="RNase_HI_RT_Ty3"/>
    <property type="match status" value="1"/>
</dbReference>
<dbReference type="AlphaFoldDB" id="A0A484N820"/>
<dbReference type="InterPro" id="IPR005162">
    <property type="entry name" value="Retrotrans_gag_dom"/>
</dbReference>
<evidence type="ECO:0000256" key="13">
    <source>
        <dbReference type="ARBA" id="ARBA00023125"/>
    </source>
</evidence>
<evidence type="ECO:0000259" key="18">
    <source>
        <dbReference type="PROSITE" id="PS50994"/>
    </source>
</evidence>
<dbReference type="OrthoDB" id="1939491at2759"/>
<dbReference type="SUPFAM" id="SSF56672">
    <property type="entry name" value="DNA/RNA polymerases"/>
    <property type="match status" value="1"/>
</dbReference>
<dbReference type="InterPro" id="IPR050951">
    <property type="entry name" value="Retrovirus_Pol_polyprotein"/>
</dbReference>
<dbReference type="InterPro" id="IPR043502">
    <property type="entry name" value="DNA/RNA_pol_sf"/>
</dbReference>
<dbReference type="PANTHER" id="PTHR37984:SF5">
    <property type="entry name" value="PROTEIN NYNRIN-LIKE"/>
    <property type="match status" value="1"/>
</dbReference>
<dbReference type="GO" id="GO:0004519">
    <property type="term" value="F:endonuclease activity"/>
    <property type="evidence" value="ECO:0007669"/>
    <property type="project" value="UniProtKB-KW"/>
</dbReference>
<feature type="coiled-coil region" evidence="16">
    <location>
        <begin position="846"/>
        <end position="873"/>
    </location>
</feature>
<sequence length="1012" mass="114101">METPKRNDPEQSDVQDDDKDNAADFIRHLIGEELVGVNKRLHSLGKAMEACQAENNSLKTELLILKQAVSETARTNMDVAPSKIKVPEPKHFDGARNAKELENFLWDMEEYFKAAKIPEGEKVLIAPMYLTGDAKLWWRGRVIDDANSGRMGIESWDGLKKELKARFLPHNVSWMARENLKKLKQTGSLREYVKEFSSLMLDIQNMSEEDKLFNFMSGLKNWAQAELRRLAVKDLPTAMAEAESLVDFKTMAPQGKKGDHPKKEGKAKFEGKTKFKKKGGDGKAPAEGGNKEKAQAGGCWTCGGDHLQRNCPKGPKINAMIEEATGVSNPVPARCSPLQLLSARNESAQNFVNRGLMYVLVVVNGVELLAMIDTGASHNFVTERLIGRLQLKLEGNSSMIKTVNAAAKEGNEFLIMAKAAVFPYLGGMMINDECSPSFVKGRYADQKQEHKGLASCSAMQLKRGVRLGYQTYLAVMMEIKEGVFQDVPDKVAKLLEEFSDVMPPELSKKLPPKRAVDHRIELEPVHTDASDRALGGVLVQDSHPIAFESRKLKDAKTRYSAHEKEMTAKKLSPKQARWMEFLDEFDFDWVHRPGRHNSVADALSRKTVEEYVAAMVMVQSNMMDLIRDVAKKDPKYQKLAEQVTSGIVRRYWLEDDLLFGKGGRLYVPEGDLRVQLLRETHDPQWAGHPGVARMMALLSRDYVWPKMEHDVEAYVRTCLVCQQDKVEKGKEAGLLQPLPIPERPWQSVSMDFISGFPKVNGMSTILVVVDRFSKYGVFIAAPDSCPAEKTADLFYRNVVKYFGLPEDISSATGMTPFELAIGFQPLTPHQISVRVGGACPAAVRFAKNKQDLIDEARDSLALAQTRMKRQADQQRRDVQFQVGDLVMLKLTPQIWKRISSKAVHRGLVSKYDGPFEVMHKVGEVAYRLKLPERLKVHPTFHVSFLKRFNKEEFDASRQQLKRAPPTIREQFDKGIEKIWEHKSKDKARRTDGRNTLCNGKVIPKKTQVGCEM</sequence>
<dbReference type="GO" id="GO:0006508">
    <property type="term" value="P:proteolysis"/>
    <property type="evidence" value="ECO:0007669"/>
    <property type="project" value="UniProtKB-KW"/>
</dbReference>
<keyword evidence="2" id="KW-0808">Transferase</keyword>
<dbReference type="GO" id="GO:0004190">
    <property type="term" value="F:aspartic-type endopeptidase activity"/>
    <property type="evidence" value="ECO:0007669"/>
    <property type="project" value="UniProtKB-KW"/>
</dbReference>
<keyword evidence="12" id="KW-0239">DNA-directed DNA polymerase</keyword>
<dbReference type="GO" id="GO:0006310">
    <property type="term" value="P:DNA recombination"/>
    <property type="evidence" value="ECO:0007669"/>
    <property type="project" value="UniProtKB-KW"/>
</dbReference>
<evidence type="ECO:0000256" key="7">
    <source>
        <dbReference type="ARBA" id="ARBA00022759"/>
    </source>
</evidence>
<evidence type="ECO:0000256" key="14">
    <source>
        <dbReference type="ARBA" id="ARBA00023172"/>
    </source>
</evidence>
<name>A0A484N820_9ASTE</name>
<keyword evidence="16" id="KW-0175">Coiled coil</keyword>
<dbReference type="SUPFAM" id="SSF50630">
    <property type="entry name" value="Acid proteases"/>
    <property type="match status" value="1"/>
</dbReference>
<keyword evidence="14" id="KW-0233">DNA recombination</keyword>
<evidence type="ECO:0000256" key="9">
    <source>
        <dbReference type="ARBA" id="ARBA00022842"/>
    </source>
</evidence>
<keyword evidence="3" id="KW-0548">Nucleotidyltransferase</keyword>
<protein>
    <recommendedName>
        <fullName evidence="18">Integrase catalytic domain-containing protein</fullName>
    </recommendedName>
</protein>
<feature type="compositionally biased region" description="Acidic residues" evidence="17">
    <location>
        <begin position="10"/>
        <end position="19"/>
    </location>
</feature>
<dbReference type="Pfam" id="PF17921">
    <property type="entry name" value="Integrase_H2C2"/>
    <property type="match status" value="1"/>
</dbReference>
<dbReference type="Gene3D" id="3.30.420.10">
    <property type="entry name" value="Ribonuclease H-like superfamily/Ribonuclease H"/>
    <property type="match status" value="1"/>
</dbReference>
<evidence type="ECO:0000256" key="12">
    <source>
        <dbReference type="ARBA" id="ARBA00022932"/>
    </source>
</evidence>
<dbReference type="SUPFAM" id="SSF53098">
    <property type="entry name" value="Ribonuclease H-like"/>
    <property type="match status" value="1"/>
</dbReference>
<keyword evidence="8" id="KW-0378">Hydrolase</keyword>
<evidence type="ECO:0000256" key="8">
    <source>
        <dbReference type="ARBA" id="ARBA00022801"/>
    </source>
</evidence>
<keyword evidence="7" id="KW-0255">Endonuclease</keyword>
<evidence type="ECO:0000256" key="1">
    <source>
        <dbReference type="ARBA" id="ARBA00022670"/>
    </source>
</evidence>
<dbReference type="Gene3D" id="2.40.70.10">
    <property type="entry name" value="Acid Proteases"/>
    <property type="match status" value="1"/>
</dbReference>
<dbReference type="GO" id="GO:0046872">
    <property type="term" value="F:metal ion binding"/>
    <property type="evidence" value="ECO:0007669"/>
    <property type="project" value="UniProtKB-KW"/>
</dbReference>
<gene>
    <name evidence="19" type="ORF">CCAM_LOCUS39287</name>
</gene>
<dbReference type="InterPro" id="IPR036397">
    <property type="entry name" value="RNaseH_sf"/>
</dbReference>
<evidence type="ECO:0000313" key="19">
    <source>
        <dbReference type="EMBL" id="VFQ97511.1"/>
    </source>
</evidence>
<evidence type="ECO:0000256" key="17">
    <source>
        <dbReference type="SAM" id="MobiDB-lite"/>
    </source>
</evidence>
<evidence type="ECO:0000256" key="4">
    <source>
        <dbReference type="ARBA" id="ARBA00022722"/>
    </source>
</evidence>
<proteinExistence type="predicted"/>
<keyword evidence="4" id="KW-0540">Nuclease</keyword>
<keyword evidence="1" id="KW-0645">Protease</keyword>
<feature type="region of interest" description="Disordered" evidence="17">
    <location>
        <begin position="1"/>
        <end position="20"/>
    </location>
</feature>
<dbReference type="FunFam" id="1.10.340.70:FF:000001">
    <property type="entry name" value="Retrovirus-related Pol polyprotein from transposon gypsy-like Protein"/>
    <property type="match status" value="1"/>
</dbReference>
<reference evidence="19 20" key="1">
    <citation type="submission" date="2018-04" db="EMBL/GenBank/DDBJ databases">
        <authorList>
            <person name="Vogel A."/>
        </authorList>
    </citation>
    <scope>NUCLEOTIDE SEQUENCE [LARGE SCALE GENOMIC DNA]</scope>
</reference>
<keyword evidence="6" id="KW-0064">Aspartyl protease</keyword>
<dbReference type="InterPro" id="IPR001584">
    <property type="entry name" value="Integrase_cat-core"/>
</dbReference>
<dbReference type="Pfam" id="PF24626">
    <property type="entry name" value="SH3_Tf2-1"/>
    <property type="match status" value="1"/>
</dbReference>
<dbReference type="Pfam" id="PF17919">
    <property type="entry name" value="RT_RNaseH_2"/>
    <property type="match status" value="1"/>
</dbReference>
<keyword evidence="9" id="KW-0460">Magnesium</keyword>
<dbReference type="PANTHER" id="PTHR37984">
    <property type="entry name" value="PROTEIN CBG26694"/>
    <property type="match status" value="1"/>
</dbReference>
<evidence type="ECO:0000256" key="3">
    <source>
        <dbReference type="ARBA" id="ARBA00022695"/>
    </source>
</evidence>
<dbReference type="Pfam" id="PF03732">
    <property type="entry name" value="Retrotrans_gag"/>
    <property type="match status" value="1"/>
</dbReference>
<keyword evidence="15" id="KW-0511">Multifunctional enzyme</keyword>